<evidence type="ECO:0000256" key="2">
    <source>
        <dbReference type="ARBA" id="ARBA00022833"/>
    </source>
</evidence>
<dbReference type="CDD" id="cd18186">
    <property type="entry name" value="BTB_POZ_ZBTB_KLHL-like"/>
    <property type="match status" value="1"/>
</dbReference>
<evidence type="ECO:0000313" key="7">
    <source>
        <dbReference type="Proteomes" id="UP001432322"/>
    </source>
</evidence>
<gene>
    <name evidence="6" type="ORF">PFISCL1PPCAC_14937</name>
</gene>
<dbReference type="AlphaFoldDB" id="A0AAV5W026"/>
<dbReference type="PROSITE" id="PS50089">
    <property type="entry name" value="ZF_RING_2"/>
    <property type="match status" value="1"/>
</dbReference>
<evidence type="ECO:0000313" key="6">
    <source>
        <dbReference type="EMBL" id="GMT23640.1"/>
    </source>
</evidence>
<organism evidence="6 7">
    <name type="scientific">Pristionchus fissidentatus</name>
    <dbReference type="NCBI Taxonomy" id="1538716"/>
    <lineage>
        <taxon>Eukaryota</taxon>
        <taxon>Metazoa</taxon>
        <taxon>Ecdysozoa</taxon>
        <taxon>Nematoda</taxon>
        <taxon>Chromadorea</taxon>
        <taxon>Rhabditida</taxon>
        <taxon>Rhabditina</taxon>
        <taxon>Diplogasteromorpha</taxon>
        <taxon>Diplogasteroidea</taxon>
        <taxon>Neodiplogasteridae</taxon>
        <taxon>Pristionchus</taxon>
    </lineage>
</organism>
<protein>
    <recommendedName>
        <fullName evidence="8">RING-type domain-containing protein</fullName>
    </recommendedName>
</protein>
<evidence type="ECO:0008006" key="8">
    <source>
        <dbReference type="Google" id="ProtNLM"/>
    </source>
</evidence>
<dbReference type="InterPro" id="IPR011333">
    <property type="entry name" value="SKP1/BTB/POZ_sf"/>
</dbReference>
<feature type="domain" description="BTB" evidence="5">
    <location>
        <begin position="185"/>
        <end position="252"/>
    </location>
</feature>
<dbReference type="Pfam" id="PF00651">
    <property type="entry name" value="BTB"/>
    <property type="match status" value="1"/>
</dbReference>
<dbReference type="SUPFAM" id="SSF54695">
    <property type="entry name" value="POZ domain"/>
    <property type="match status" value="1"/>
</dbReference>
<evidence type="ECO:0000259" key="5">
    <source>
        <dbReference type="PROSITE" id="PS50097"/>
    </source>
</evidence>
<dbReference type="InterPro" id="IPR013087">
    <property type="entry name" value="Znf_C2H2_type"/>
</dbReference>
<evidence type="ECO:0000256" key="1">
    <source>
        <dbReference type="ARBA" id="ARBA00022771"/>
    </source>
</evidence>
<dbReference type="PROSITE" id="PS00028">
    <property type="entry name" value="ZINC_FINGER_C2H2_1"/>
    <property type="match status" value="1"/>
</dbReference>
<feature type="non-terminal residue" evidence="6">
    <location>
        <position position="1"/>
    </location>
</feature>
<dbReference type="PROSITE" id="PS50097">
    <property type="entry name" value="BTB"/>
    <property type="match status" value="1"/>
</dbReference>
<feature type="non-terminal residue" evidence="6">
    <location>
        <position position="284"/>
    </location>
</feature>
<proteinExistence type="predicted"/>
<keyword evidence="7" id="KW-1185">Reference proteome</keyword>
<dbReference type="Proteomes" id="UP001432322">
    <property type="component" value="Unassembled WGS sequence"/>
</dbReference>
<dbReference type="Gene3D" id="3.30.40.10">
    <property type="entry name" value="Zinc/RING finger domain, C3HC4 (zinc finger)"/>
    <property type="match status" value="1"/>
</dbReference>
<evidence type="ECO:0000259" key="4">
    <source>
        <dbReference type="PROSITE" id="PS50089"/>
    </source>
</evidence>
<evidence type="ECO:0000256" key="3">
    <source>
        <dbReference type="PROSITE-ProRule" id="PRU00175"/>
    </source>
</evidence>
<keyword evidence="1 3" id="KW-0863">Zinc-finger</keyword>
<feature type="domain" description="RING-type" evidence="4">
    <location>
        <begin position="27"/>
        <end position="68"/>
    </location>
</feature>
<dbReference type="EMBL" id="BTSY01000004">
    <property type="protein sequence ID" value="GMT23640.1"/>
    <property type="molecule type" value="Genomic_DNA"/>
</dbReference>
<keyword evidence="1 3" id="KW-0479">Metal-binding</keyword>
<dbReference type="InterPro" id="IPR013083">
    <property type="entry name" value="Znf_RING/FYVE/PHD"/>
</dbReference>
<name>A0AAV5W026_9BILA</name>
<dbReference type="InterPro" id="IPR000210">
    <property type="entry name" value="BTB/POZ_dom"/>
</dbReference>
<keyword evidence="2" id="KW-0862">Zinc</keyword>
<sequence length="284" mass="32683">RELLKFLWMSSTTVDYGGLANALKLKCPKCNRLFSKDPHSHPHTLSCGHLLCTSCCGSYKTRTCPTCKSTSREPFVKNLAIFDFQEQFMERLEKMRKGESAIDEEDEEIEVKEEMDVECSECGKEIKRGEGRACWDTFCNKYRDPLCWKCIGKTHSGHITAPFLPHSDHQMCFGAHKAVDHSRFPDRKIIDAGGIQFKVSASFLATHSPYFNKLFYGTPEKRDQLHFKMDEDPSILGDLLDLMYTKHKKIKCCEMCQRKTEGRLQLARTIELLPALKHFDSLVR</sequence>
<dbReference type="Gene3D" id="3.30.710.10">
    <property type="entry name" value="Potassium Channel Kv1.1, Chain A"/>
    <property type="match status" value="1"/>
</dbReference>
<comment type="caution">
    <text evidence="6">The sequence shown here is derived from an EMBL/GenBank/DDBJ whole genome shotgun (WGS) entry which is preliminary data.</text>
</comment>
<reference evidence="6" key="1">
    <citation type="submission" date="2023-10" db="EMBL/GenBank/DDBJ databases">
        <title>Genome assembly of Pristionchus species.</title>
        <authorList>
            <person name="Yoshida K."/>
            <person name="Sommer R.J."/>
        </authorList>
    </citation>
    <scope>NUCLEOTIDE SEQUENCE</scope>
    <source>
        <strain evidence="6">RS5133</strain>
    </source>
</reference>
<dbReference type="GO" id="GO:0008270">
    <property type="term" value="F:zinc ion binding"/>
    <property type="evidence" value="ECO:0007669"/>
    <property type="project" value="UniProtKB-KW"/>
</dbReference>
<dbReference type="InterPro" id="IPR001841">
    <property type="entry name" value="Znf_RING"/>
</dbReference>
<accession>A0AAV5W026</accession>
<dbReference type="SUPFAM" id="SSF57850">
    <property type="entry name" value="RING/U-box"/>
    <property type="match status" value="1"/>
</dbReference>